<protein>
    <submittedName>
        <fullName evidence="1">Uncharacterized protein</fullName>
    </submittedName>
</protein>
<sequence length="150" mass="16851">MEQKRRKQKVGYQVVYLPPTIAVNSYTWGSSRPRAKQACMHKVDMITIIESRLAVMIDKKMGNLNFGIHTAKSENDEKRSHRQKDSTYHAWQVALPLPIGAKDGRACATQELPQTVGIALPSVIGLIVARLDYLQCCLALKKEEQSRATD</sequence>
<keyword evidence="2" id="KW-1185">Reference proteome</keyword>
<proteinExistence type="predicted"/>
<evidence type="ECO:0000313" key="2">
    <source>
        <dbReference type="Proteomes" id="UP001060085"/>
    </source>
</evidence>
<dbReference type="EMBL" id="CM044704">
    <property type="protein sequence ID" value="KAI5668587.1"/>
    <property type="molecule type" value="Genomic_DNA"/>
</dbReference>
<organism evidence="1 2">
    <name type="scientific">Catharanthus roseus</name>
    <name type="common">Madagascar periwinkle</name>
    <name type="synonym">Vinca rosea</name>
    <dbReference type="NCBI Taxonomy" id="4058"/>
    <lineage>
        <taxon>Eukaryota</taxon>
        <taxon>Viridiplantae</taxon>
        <taxon>Streptophyta</taxon>
        <taxon>Embryophyta</taxon>
        <taxon>Tracheophyta</taxon>
        <taxon>Spermatophyta</taxon>
        <taxon>Magnoliopsida</taxon>
        <taxon>eudicotyledons</taxon>
        <taxon>Gunneridae</taxon>
        <taxon>Pentapetalae</taxon>
        <taxon>asterids</taxon>
        <taxon>lamiids</taxon>
        <taxon>Gentianales</taxon>
        <taxon>Apocynaceae</taxon>
        <taxon>Rauvolfioideae</taxon>
        <taxon>Vinceae</taxon>
        <taxon>Catharanthinae</taxon>
        <taxon>Catharanthus</taxon>
    </lineage>
</organism>
<evidence type="ECO:0000313" key="1">
    <source>
        <dbReference type="EMBL" id="KAI5668587.1"/>
    </source>
</evidence>
<accession>A0ACC0B7M3</accession>
<comment type="caution">
    <text evidence="1">The sequence shown here is derived from an EMBL/GenBank/DDBJ whole genome shotgun (WGS) entry which is preliminary data.</text>
</comment>
<dbReference type="Proteomes" id="UP001060085">
    <property type="component" value="Linkage Group LG04"/>
</dbReference>
<gene>
    <name evidence="1" type="ORF">M9H77_18440</name>
</gene>
<name>A0ACC0B7M3_CATRO</name>
<reference evidence="2" key="1">
    <citation type="journal article" date="2023" name="Nat. Plants">
        <title>Single-cell RNA sequencing provides a high-resolution roadmap for understanding the multicellular compartmentation of specialized metabolism.</title>
        <authorList>
            <person name="Sun S."/>
            <person name="Shen X."/>
            <person name="Li Y."/>
            <person name="Li Y."/>
            <person name="Wang S."/>
            <person name="Li R."/>
            <person name="Zhang H."/>
            <person name="Shen G."/>
            <person name="Guo B."/>
            <person name="Wei J."/>
            <person name="Xu J."/>
            <person name="St-Pierre B."/>
            <person name="Chen S."/>
            <person name="Sun C."/>
        </authorList>
    </citation>
    <scope>NUCLEOTIDE SEQUENCE [LARGE SCALE GENOMIC DNA]</scope>
</reference>